<dbReference type="PROSITE" id="PS50893">
    <property type="entry name" value="ABC_TRANSPORTER_2"/>
    <property type="match status" value="2"/>
</dbReference>
<dbReference type="Proteomes" id="UP000281955">
    <property type="component" value="Unassembled WGS sequence"/>
</dbReference>
<feature type="domain" description="ABC transmembrane type-1" evidence="10">
    <location>
        <begin position="20"/>
        <end position="295"/>
    </location>
</feature>
<dbReference type="InterPro" id="IPR039421">
    <property type="entry name" value="Type_1_exporter"/>
</dbReference>
<organism evidence="11 12">
    <name type="scientific">Motilibacter peucedani</name>
    <dbReference type="NCBI Taxonomy" id="598650"/>
    <lineage>
        <taxon>Bacteria</taxon>
        <taxon>Bacillati</taxon>
        <taxon>Actinomycetota</taxon>
        <taxon>Actinomycetes</taxon>
        <taxon>Motilibacterales</taxon>
        <taxon>Motilibacteraceae</taxon>
        <taxon>Motilibacter</taxon>
    </lineage>
</organism>
<dbReference type="PANTHER" id="PTHR24221:SF654">
    <property type="entry name" value="ATP-BINDING CASSETTE SUB-FAMILY B MEMBER 6"/>
    <property type="match status" value="1"/>
</dbReference>
<dbReference type="InterPro" id="IPR027417">
    <property type="entry name" value="P-loop_NTPase"/>
</dbReference>
<evidence type="ECO:0000256" key="2">
    <source>
        <dbReference type="ARBA" id="ARBA00022692"/>
    </source>
</evidence>
<dbReference type="SUPFAM" id="SSF52540">
    <property type="entry name" value="P-loop containing nucleoside triphosphate hydrolases"/>
    <property type="match status" value="2"/>
</dbReference>
<evidence type="ECO:0000259" key="10">
    <source>
        <dbReference type="PROSITE" id="PS50929"/>
    </source>
</evidence>
<dbReference type="EMBL" id="RBWV01000017">
    <property type="protein sequence ID" value="RKS67964.1"/>
    <property type="molecule type" value="Genomic_DNA"/>
</dbReference>
<feature type="transmembrane region" description="Helical" evidence="8">
    <location>
        <begin position="647"/>
        <end position="672"/>
    </location>
</feature>
<feature type="transmembrane region" description="Helical" evidence="8">
    <location>
        <begin position="49"/>
        <end position="70"/>
    </location>
</feature>
<keyword evidence="5 8" id="KW-1133">Transmembrane helix</keyword>
<dbReference type="PROSITE" id="PS00211">
    <property type="entry name" value="ABC_TRANSPORTER_1"/>
    <property type="match status" value="1"/>
</dbReference>
<dbReference type="AlphaFoldDB" id="A0A420XJQ6"/>
<keyword evidence="12" id="KW-1185">Reference proteome</keyword>
<keyword evidence="3" id="KW-0547">Nucleotide-binding</keyword>
<feature type="transmembrane region" description="Helical" evidence="8">
    <location>
        <begin position="722"/>
        <end position="739"/>
    </location>
</feature>
<feature type="transmembrane region" description="Helical" evidence="8">
    <location>
        <begin position="609"/>
        <end position="635"/>
    </location>
</feature>
<feature type="region of interest" description="Disordered" evidence="7">
    <location>
        <begin position="569"/>
        <end position="591"/>
    </location>
</feature>
<dbReference type="GO" id="GO:0140359">
    <property type="term" value="F:ABC-type transporter activity"/>
    <property type="evidence" value="ECO:0007669"/>
    <property type="project" value="InterPro"/>
</dbReference>
<dbReference type="InParanoid" id="A0A420XJQ6"/>
<dbReference type="Gene3D" id="1.20.1560.10">
    <property type="entry name" value="ABC transporter type 1, transmembrane domain"/>
    <property type="match status" value="2"/>
</dbReference>
<feature type="compositionally biased region" description="Basic and acidic residues" evidence="7">
    <location>
        <begin position="578"/>
        <end position="587"/>
    </location>
</feature>
<dbReference type="InterPro" id="IPR036640">
    <property type="entry name" value="ABC1_TM_sf"/>
</dbReference>
<evidence type="ECO:0000256" key="3">
    <source>
        <dbReference type="ARBA" id="ARBA00022741"/>
    </source>
</evidence>
<dbReference type="PROSITE" id="PS50929">
    <property type="entry name" value="ABC_TM1F"/>
    <property type="match status" value="2"/>
</dbReference>
<keyword evidence="2 8" id="KW-0812">Transmembrane</keyword>
<dbReference type="InterPro" id="IPR017871">
    <property type="entry name" value="ABC_transporter-like_CS"/>
</dbReference>
<dbReference type="InterPro" id="IPR003593">
    <property type="entry name" value="AAA+_ATPase"/>
</dbReference>
<dbReference type="Pfam" id="PF00664">
    <property type="entry name" value="ABC_membrane"/>
    <property type="match status" value="1"/>
</dbReference>
<evidence type="ECO:0000256" key="7">
    <source>
        <dbReference type="SAM" id="MobiDB-lite"/>
    </source>
</evidence>
<dbReference type="GO" id="GO:0034040">
    <property type="term" value="F:ATPase-coupled lipid transmembrane transporter activity"/>
    <property type="evidence" value="ECO:0007669"/>
    <property type="project" value="TreeGrafter"/>
</dbReference>
<evidence type="ECO:0000256" key="6">
    <source>
        <dbReference type="ARBA" id="ARBA00023136"/>
    </source>
</evidence>
<dbReference type="SUPFAM" id="SSF90123">
    <property type="entry name" value="ABC transporter transmembrane region"/>
    <property type="match status" value="2"/>
</dbReference>
<evidence type="ECO:0000313" key="11">
    <source>
        <dbReference type="EMBL" id="RKS67964.1"/>
    </source>
</evidence>
<dbReference type="RefSeq" id="WP_231122066.1">
    <property type="nucleotide sequence ID" value="NZ_RBWV01000017.1"/>
</dbReference>
<evidence type="ECO:0000259" key="9">
    <source>
        <dbReference type="PROSITE" id="PS50893"/>
    </source>
</evidence>
<evidence type="ECO:0000256" key="4">
    <source>
        <dbReference type="ARBA" id="ARBA00022840"/>
    </source>
</evidence>
<sequence>MPARPAPLDWRRLGRRGLTVALVLLTLAAAAETAGAVVGGRLAGGTGSRWALVAVLAVFLLGSGVLDALGATVASDVVGRAEHVLRVDLLGAALGQPLRTLQEQAVGEVIDRVDDDVNQTGRLMRTTGVNVVRALLRSVLAWLVAGLSWPGSWVAFPLAAGAAWLGARPSARIIAERKLAEEIAWSEHAAQFEEAVAGRDDVRTALGQAHVLRQYASRCAALFERVRATATASGTTTLRTGLVVQGMLAALAVGGVALVSSSTLEVGGLVTIWLLASSFVGQLNQVAHHLPEIQAGLGALTRISSLLETPQEPVGGRPLPDAPADVRFRELTFAFADEEGPSFALRDVDLVVPAGTTCALVGRTGSGKSTLTSFVSRAVEPPPGTVLVCGQDVCDTELESLRRAVGVVTQRTELLAASLLENVTLFAPVAREQVEAAFDALELGEWLAALPDGLDTLLGPDGVTLSAGEQQLVAFARLLVRDVRVVVLDEATARMDPETERLVVRASEKLLAGRTGLVVAHRLATTERCDSVAVLDAGRVVQSGPRAVLAAEPGPFHELLAAAGVEQTTGERAAPLSRTERRREPRPVHPVRPSLPRTMLRVLGTHRRWGLLGAIGFGLTSLVGVSGAFTGWLWGKLVADLRAGQTPWAAATVLAVCVIIGPFAVAFAVRIYPLWWVGVSLRLRLAVLRGQTMQQRLEQSSAGEVTARALDSDRLVWYADRWVDIVLAVVAVTATAILSGSWLALAVVAGVLLLSALVSAGGAPLAGRAARLAGDQRAEFGRALASALEASRTIKLAGATAAVEHHLRSVDRRRIAVHIREWRVRTLLNGVPQVLVQGGVVAAWAAYAAGQWGVAGALLVATSVSGYGWFGIVMGAAVTEAPVANRWLQAAAQYAGTPDLVSLPPGVDLVKGTAPLPESPSRVPLRRLQLEGFTAVHDDGTVGVEEVDLTVDRGDVVLLAGRVGSGKSSLLRSLAGLVDHEGRVLWNGQEVTSPEDFLRPGQVAYVGQVPRVLSVSFVDNVTLDHDRNAKPAFETARLHADLAAAGGDGVVVGQRGVRLSGGQVQRLALARALAAEAELLVADDVSSALDARTELELWEGLRRKGTTVIGTSSKRSALARADRVVVLEDGRVVASGTWGELAERWGHLAA</sequence>
<dbReference type="Gene3D" id="3.40.50.300">
    <property type="entry name" value="P-loop containing nucleotide triphosphate hydrolases"/>
    <property type="match status" value="2"/>
</dbReference>
<dbReference type="InterPro" id="IPR011527">
    <property type="entry name" value="ABC1_TM_dom"/>
</dbReference>
<dbReference type="Pfam" id="PF00005">
    <property type="entry name" value="ABC_tran"/>
    <property type="match status" value="2"/>
</dbReference>
<dbReference type="SMART" id="SM00382">
    <property type="entry name" value="AAA"/>
    <property type="match status" value="2"/>
</dbReference>
<proteinExistence type="predicted"/>
<evidence type="ECO:0000256" key="8">
    <source>
        <dbReference type="SAM" id="Phobius"/>
    </source>
</evidence>
<evidence type="ECO:0000256" key="1">
    <source>
        <dbReference type="ARBA" id="ARBA00004651"/>
    </source>
</evidence>
<keyword evidence="6 8" id="KW-0472">Membrane</keyword>
<feature type="domain" description="ABC transmembrane type-1" evidence="10">
    <location>
        <begin position="614"/>
        <end position="843"/>
    </location>
</feature>
<comment type="subcellular location">
    <subcellularLocation>
        <location evidence="1">Cell membrane</location>
        <topology evidence="1">Multi-pass membrane protein</topology>
    </subcellularLocation>
</comment>
<feature type="domain" description="ABC transporter" evidence="9">
    <location>
        <begin position="928"/>
        <end position="1150"/>
    </location>
</feature>
<name>A0A420XJQ6_9ACTN</name>
<accession>A0A420XJQ6</accession>
<evidence type="ECO:0000256" key="5">
    <source>
        <dbReference type="ARBA" id="ARBA00022989"/>
    </source>
</evidence>
<dbReference type="PANTHER" id="PTHR24221">
    <property type="entry name" value="ATP-BINDING CASSETTE SUB-FAMILY B"/>
    <property type="match status" value="1"/>
</dbReference>
<dbReference type="GO" id="GO:0016887">
    <property type="term" value="F:ATP hydrolysis activity"/>
    <property type="evidence" value="ECO:0007669"/>
    <property type="project" value="InterPro"/>
</dbReference>
<feature type="domain" description="ABC transporter" evidence="9">
    <location>
        <begin position="326"/>
        <end position="562"/>
    </location>
</feature>
<reference evidence="11 12" key="1">
    <citation type="submission" date="2018-10" db="EMBL/GenBank/DDBJ databases">
        <title>Genomic Encyclopedia of Archaeal and Bacterial Type Strains, Phase II (KMG-II): from individual species to whole genera.</title>
        <authorList>
            <person name="Goeker M."/>
        </authorList>
    </citation>
    <scope>NUCLEOTIDE SEQUENCE [LARGE SCALE GENOMIC DNA]</scope>
    <source>
        <strain evidence="11 12">RP-AC37</strain>
    </source>
</reference>
<dbReference type="GO" id="GO:0005524">
    <property type="term" value="F:ATP binding"/>
    <property type="evidence" value="ECO:0007669"/>
    <property type="project" value="UniProtKB-KW"/>
</dbReference>
<protein>
    <submittedName>
        <fullName evidence="11">ABC-type multidrug transport system fused ATPase/permease subunit</fullName>
    </submittedName>
</protein>
<comment type="caution">
    <text evidence="11">The sequence shown here is derived from an EMBL/GenBank/DDBJ whole genome shotgun (WGS) entry which is preliminary data.</text>
</comment>
<feature type="transmembrane region" description="Helical" evidence="8">
    <location>
        <begin position="745"/>
        <end position="767"/>
    </location>
</feature>
<dbReference type="GO" id="GO:0005886">
    <property type="term" value="C:plasma membrane"/>
    <property type="evidence" value="ECO:0007669"/>
    <property type="project" value="UniProtKB-SubCell"/>
</dbReference>
<feature type="transmembrane region" description="Helical" evidence="8">
    <location>
        <begin position="134"/>
        <end position="156"/>
    </location>
</feature>
<keyword evidence="4" id="KW-0067">ATP-binding</keyword>
<gene>
    <name evidence="11" type="ORF">CLV35_3871</name>
</gene>
<evidence type="ECO:0000313" key="12">
    <source>
        <dbReference type="Proteomes" id="UP000281955"/>
    </source>
</evidence>
<dbReference type="InterPro" id="IPR003439">
    <property type="entry name" value="ABC_transporter-like_ATP-bd"/>
</dbReference>